<evidence type="ECO:0000313" key="2">
    <source>
        <dbReference type="Proteomes" id="UP001056907"/>
    </source>
</evidence>
<name>A0ABD7TKP5_9PSED</name>
<dbReference type="AlphaFoldDB" id="A0ABD7TKP5"/>
<organism evidence="1 2">
    <name type="scientific">Pseudomonas pergaminensis</name>
    <dbReference type="NCBI Taxonomy" id="2853159"/>
    <lineage>
        <taxon>Bacteria</taxon>
        <taxon>Pseudomonadati</taxon>
        <taxon>Pseudomonadota</taxon>
        <taxon>Gammaproteobacteria</taxon>
        <taxon>Pseudomonadales</taxon>
        <taxon>Pseudomonadaceae</taxon>
        <taxon>Pseudomonas</taxon>
    </lineage>
</organism>
<accession>A0ABD7TKP5</accession>
<dbReference type="RefSeq" id="WP_099493717.1">
    <property type="nucleotide sequence ID" value="NZ_CP078013.2"/>
</dbReference>
<dbReference type="Proteomes" id="UP001056907">
    <property type="component" value="Chromosome"/>
</dbReference>
<dbReference type="EMBL" id="CP078013">
    <property type="protein sequence ID" value="USW02322.1"/>
    <property type="molecule type" value="Genomic_DNA"/>
</dbReference>
<evidence type="ECO:0000313" key="1">
    <source>
        <dbReference type="EMBL" id="USW02322.1"/>
    </source>
</evidence>
<reference evidence="1" key="1">
    <citation type="journal article" date="2022" name="Front. Plant Sci.">
        <title>Agronomic efficiency and genome mining analysis of the wheat-biostimulant rhizospheric bacterium Pseudomonas pergaminensis sp. nov. strain 1008T.</title>
        <authorList>
            <person name="Diaz M."/>
            <person name="Bach T."/>
            <person name="Gonzalez Anta G."/>
            <person name="Agaras B."/>
            <person name="Wibberg D."/>
            <person name="Noguera F."/>
            <person name="Canciani W."/>
            <person name="Valverde C."/>
        </authorList>
    </citation>
    <scope>NUCLEOTIDE SEQUENCE</scope>
    <source>
        <strain evidence="1">1008</strain>
    </source>
</reference>
<dbReference type="KEGG" id="ppeg:KUA23_06245"/>
<protein>
    <submittedName>
        <fullName evidence="1">Uncharacterized protein</fullName>
    </submittedName>
</protein>
<gene>
    <name evidence="1" type="ORF">KUA23_06245</name>
</gene>
<proteinExistence type="predicted"/>
<reference evidence="1" key="2">
    <citation type="submission" date="2024-04" db="EMBL/GenBank/DDBJ databases">
        <authorList>
            <person name="Diaz M."/>
            <person name="Bach T."/>
            <person name="Gonzalez Anta G."/>
            <person name="Agaras B."/>
            <person name="Wibberg D."/>
            <person name="Noguera F."/>
            <person name="Canciani W."/>
            <person name="Ybarra T."/>
            <person name="Nunez M.L."/>
            <person name="Valverde C."/>
        </authorList>
    </citation>
    <scope>NUCLEOTIDE SEQUENCE</scope>
    <source>
        <strain evidence="1">1008</strain>
    </source>
</reference>
<sequence length="60" mass="6608">MVKLGEISAIDRWLEMSRMQALVEALGGGIDDIAQKEQGEQCKEKPAGAGFENDKRPITF</sequence>